<dbReference type="GO" id="GO:0008408">
    <property type="term" value="F:3'-5' exonuclease activity"/>
    <property type="evidence" value="ECO:0007669"/>
    <property type="project" value="InterPro"/>
</dbReference>
<comment type="caution">
    <text evidence="13">The sequence shown here is derived from an EMBL/GenBank/DDBJ whole genome shotgun (WGS) entry which is preliminary data.</text>
</comment>
<dbReference type="Pfam" id="PF07733">
    <property type="entry name" value="DNA_pol3_alpha"/>
    <property type="match status" value="1"/>
</dbReference>
<dbReference type="Pfam" id="PF17657">
    <property type="entry name" value="DNA_pol3_finger"/>
    <property type="match status" value="1"/>
</dbReference>
<comment type="catalytic activity">
    <reaction evidence="11">
        <text>DNA(n) + a 2'-deoxyribonucleoside 5'-triphosphate = DNA(n+1) + diphosphate</text>
        <dbReference type="Rhea" id="RHEA:22508"/>
        <dbReference type="Rhea" id="RHEA-COMP:17339"/>
        <dbReference type="Rhea" id="RHEA-COMP:17340"/>
        <dbReference type="ChEBI" id="CHEBI:33019"/>
        <dbReference type="ChEBI" id="CHEBI:61560"/>
        <dbReference type="ChEBI" id="CHEBI:173112"/>
        <dbReference type="EC" id="2.7.7.7"/>
    </reaction>
</comment>
<name>A0A841C7C7_9LACT</name>
<keyword evidence="7" id="KW-0235">DNA replication</keyword>
<dbReference type="RefSeq" id="WP_183538733.1">
    <property type="nucleotide sequence ID" value="NZ_JACHHV010000004.1"/>
</dbReference>
<dbReference type="CDD" id="cd04485">
    <property type="entry name" value="DnaE_OBF"/>
    <property type="match status" value="1"/>
</dbReference>
<dbReference type="InterPro" id="IPR004365">
    <property type="entry name" value="NA-bd_OB_tRNA"/>
</dbReference>
<evidence type="ECO:0000259" key="12">
    <source>
        <dbReference type="SMART" id="SM00481"/>
    </source>
</evidence>
<dbReference type="GO" id="GO:0003887">
    <property type="term" value="F:DNA-directed DNA polymerase activity"/>
    <property type="evidence" value="ECO:0007669"/>
    <property type="project" value="UniProtKB-KW"/>
</dbReference>
<dbReference type="GO" id="GO:0003676">
    <property type="term" value="F:nucleic acid binding"/>
    <property type="evidence" value="ECO:0007669"/>
    <property type="project" value="InterPro"/>
</dbReference>
<dbReference type="InterPro" id="IPR004805">
    <property type="entry name" value="DnaE2/DnaE/PolC"/>
</dbReference>
<evidence type="ECO:0000256" key="4">
    <source>
        <dbReference type="ARBA" id="ARBA00019114"/>
    </source>
</evidence>
<evidence type="ECO:0000313" key="13">
    <source>
        <dbReference type="EMBL" id="MBB5887492.1"/>
    </source>
</evidence>
<dbReference type="CDD" id="cd07431">
    <property type="entry name" value="PHP_PolIIIA"/>
    <property type="match status" value="1"/>
</dbReference>
<keyword evidence="8" id="KW-0239">DNA-directed DNA polymerase</keyword>
<comment type="function">
    <text evidence="9">DNA polymerase III is a complex, multichain enzyme responsible for most of the replicative synthesis in bacteria. This DNA polymerase also exhibits 3' to 5' exonuclease activity. The alpha chain is the DNA polymerase.</text>
</comment>
<reference evidence="13 14" key="1">
    <citation type="submission" date="2020-08" db="EMBL/GenBank/DDBJ databases">
        <title>Genomic Encyclopedia of Type Strains, Phase IV (KMG-IV): sequencing the most valuable type-strain genomes for metagenomic binning, comparative biology and taxonomic classification.</title>
        <authorList>
            <person name="Goeker M."/>
        </authorList>
    </citation>
    <scope>NUCLEOTIDE SEQUENCE [LARGE SCALE GENOMIC DNA]</scope>
    <source>
        <strain evidence="13 14">DSM 14925</strain>
    </source>
</reference>
<sequence>MTFAQLNTKTEYSFFESVLKLEEYLDRALELGYKTLGICDQDNLFAAFRFVKLAQSKGIQPVVSFRSNLIIEEQTVETIFVALNTEGYHNLLRISTRLNYNSYDIFDLLDGVAIILNSFDFDSSKKFTCPVYFYSEILTELRSDQVNQFIAFPSVKYLASEDAEVLQVLQSIKAGERIDGTAKTDFLHRPEVYEKFYQEKFPIALDNLNQLVENIHYDLAEKLELPRFDQSRLAVENLQEEAISGLKKRVNLTSEYEERLKDELSIIHQMGFDDYFLIVADLLRYAAKNNIYCGMGRGSSAGSLVAYSLGITHLDPIENNFLFERFLNPERIAMPDIDIDIPDEKRQELLTYMQRRYGTEHVAQVLTFSTFGKRQALRDVGKAFGMNEMELSQMTSSIYNPRGNLTEEFKNNQRFKAEILRSELLQQVFNFAQKIEGLPRQTSLHASAIVLSEEPLYRYVALKPSDGLAVAQYEAVDIESIGLLKIDFLGLNYLSLIDKVRERVKQQHSVDIDPLSINLQDDETLALFRAGNTEGIFQFWRSSARRLLKQLEPTKFEDVANARAIRNPGASDFIPQFIARRQSKEKVQAVDPVLTEILAPTFGIMIYQEQVMQVTQKYAGFSLGQADILRRNISKRKSAEEFEKMRELFVSGATSLGHKAEKASEIYDLIVKFAGFGFNRSHAYVYAALAFQLAYFKAHFPDEFYEVYLENYDRKRVLVDLKENHYQFAKIDINKSPYHDKVSQGVVYLGLTHVKGLPRDLAYWLIENRPFEDLSELIRHLPSQWQQATLIRPLIEVGAFDSKDPNRGKLLANLTNLINYSSIFQLDLFATDQLSFSYREAEDLSLVDKYEIERERLDVALSSHPITEWLERLEGLVTPLNQLNNNKVATILVEITSVRTSNDRNGKQMAFVETTDTVSNITTVFFADNYLTNRRFIERGKIVLIKGRAELRNDEMQVKASIVIPVEETNRKLWISNADNNKNSNIADILRNNPGPCQVVFHNEETKTTLQTRFYVEDSERLLNKLSSLDIKVIYR</sequence>
<proteinExistence type="inferred from homology"/>
<dbReference type="AlphaFoldDB" id="A0A841C7C7"/>
<dbReference type="PANTHER" id="PTHR32294">
    <property type="entry name" value="DNA POLYMERASE III SUBUNIT ALPHA"/>
    <property type="match status" value="1"/>
</dbReference>
<evidence type="ECO:0000256" key="2">
    <source>
        <dbReference type="ARBA" id="ARBA00009496"/>
    </source>
</evidence>
<evidence type="ECO:0000256" key="10">
    <source>
        <dbReference type="ARBA" id="ARBA00026073"/>
    </source>
</evidence>
<organism evidence="13 14">
    <name type="scientific">Lactovum miscens</name>
    <dbReference type="NCBI Taxonomy" id="190387"/>
    <lineage>
        <taxon>Bacteria</taxon>
        <taxon>Bacillati</taxon>
        <taxon>Bacillota</taxon>
        <taxon>Bacilli</taxon>
        <taxon>Lactobacillales</taxon>
        <taxon>Streptococcaceae</taxon>
        <taxon>Lactovum</taxon>
    </lineage>
</organism>
<dbReference type="Pfam" id="PF02811">
    <property type="entry name" value="PHP"/>
    <property type="match status" value="1"/>
</dbReference>
<dbReference type="EC" id="2.7.7.7" evidence="3"/>
<evidence type="ECO:0000256" key="11">
    <source>
        <dbReference type="ARBA" id="ARBA00049244"/>
    </source>
</evidence>
<dbReference type="InterPro" id="IPR003141">
    <property type="entry name" value="Pol/His_phosphatase_N"/>
</dbReference>
<dbReference type="Gene3D" id="1.10.10.1600">
    <property type="entry name" value="Bacterial DNA polymerase III alpha subunit, thumb domain"/>
    <property type="match status" value="1"/>
</dbReference>
<dbReference type="InterPro" id="IPR040982">
    <property type="entry name" value="DNA_pol3_finger"/>
</dbReference>
<dbReference type="Gene3D" id="2.40.50.140">
    <property type="entry name" value="Nucleic acid-binding proteins"/>
    <property type="match status" value="1"/>
</dbReference>
<evidence type="ECO:0000256" key="8">
    <source>
        <dbReference type="ARBA" id="ARBA00022932"/>
    </source>
</evidence>
<feature type="domain" description="Polymerase/histidinol phosphatase N-terminal" evidence="12">
    <location>
        <begin position="4"/>
        <end position="71"/>
    </location>
</feature>
<gene>
    <name evidence="13" type="ORF">HNQ37_000363</name>
</gene>
<evidence type="ECO:0000256" key="9">
    <source>
        <dbReference type="ARBA" id="ARBA00025611"/>
    </source>
</evidence>
<accession>A0A841C7C7</accession>
<dbReference type="InterPro" id="IPR012340">
    <property type="entry name" value="NA-bd_OB-fold"/>
</dbReference>
<comment type="subunit">
    <text evidence="10">DNA polymerase III contains a core (composed of alpha, epsilon and theta chains) that associates with a tau subunit. This core dimerizes to form the POLIII' complex. PolIII' associates with the gamma complex (composed of gamma, delta, delta', psi and chi chains) and with the beta chain to form the complete DNA polymerase III complex.</text>
</comment>
<dbReference type="Pfam" id="PF01336">
    <property type="entry name" value="tRNA_anti-codon"/>
    <property type="match status" value="1"/>
</dbReference>
<dbReference type="InterPro" id="IPR004013">
    <property type="entry name" value="PHP_dom"/>
</dbReference>
<dbReference type="InterPro" id="IPR011708">
    <property type="entry name" value="DNA_pol3_alpha_NTPase_dom"/>
</dbReference>
<evidence type="ECO:0000256" key="7">
    <source>
        <dbReference type="ARBA" id="ARBA00022705"/>
    </source>
</evidence>
<dbReference type="SMART" id="SM00481">
    <property type="entry name" value="POLIIIAc"/>
    <property type="match status" value="1"/>
</dbReference>
<dbReference type="GO" id="GO:0006260">
    <property type="term" value="P:DNA replication"/>
    <property type="evidence" value="ECO:0007669"/>
    <property type="project" value="UniProtKB-KW"/>
</dbReference>
<dbReference type="InterPro" id="IPR029460">
    <property type="entry name" value="DNAPol_HHH"/>
</dbReference>
<evidence type="ECO:0000256" key="1">
    <source>
        <dbReference type="ARBA" id="ARBA00004496"/>
    </source>
</evidence>
<evidence type="ECO:0000256" key="5">
    <source>
        <dbReference type="ARBA" id="ARBA00022679"/>
    </source>
</evidence>
<dbReference type="PANTHER" id="PTHR32294:SF0">
    <property type="entry name" value="DNA POLYMERASE III SUBUNIT ALPHA"/>
    <property type="match status" value="1"/>
</dbReference>
<evidence type="ECO:0000256" key="3">
    <source>
        <dbReference type="ARBA" id="ARBA00012417"/>
    </source>
</evidence>
<keyword evidence="14" id="KW-1185">Reference proteome</keyword>
<comment type="subcellular location">
    <subcellularLocation>
        <location evidence="1">Cytoplasm</location>
    </subcellularLocation>
</comment>
<keyword evidence="5 13" id="KW-0808">Transferase</keyword>
<protein>
    <recommendedName>
        <fullName evidence="4">DNA polymerase III subunit alpha</fullName>
        <ecNumber evidence="3">2.7.7.7</ecNumber>
    </recommendedName>
</protein>
<dbReference type="NCBIfam" id="TIGR00594">
    <property type="entry name" value="polc"/>
    <property type="match status" value="1"/>
</dbReference>
<evidence type="ECO:0000256" key="6">
    <source>
        <dbReference type="ARBA" id="ARBA00022695"/>
    </source>
</evidence>
<dbReference type="Proteomes" id="UP000562464">
    <property type="component" value="Unassembled WGS sequence"/>
</dbReference>
<dbReference type="Pfam" id="PF14579">
    <property type="entry name" value="HHH_6"/>
    <property type="match status" value="1"/>
</dbReference>
<comment type="similarity">
    <text evidence="2">Belongs to the DNA polymerase type-C family. DnaE subfamily.</text>
</comment>
<dbReference type="GO" id="GO:0005737">
    <property type="term" value="C:cytoplasm"/>
    <property type="evidence" value="ECO:0007669"/>
    <property type="project" value="UniProtKB-SubCell"/>
</dbReference>
<dbReference type="EMBL" id="JACHHV010000004">
    <property type="protein sequence ID" value="MBB5887492.1"/>
    <property type="molecule type" value="Genomic_DNA"/>
</dbReference>
<dbReference type="Gene3D" id="3.20.20.140">
    <property type="entry name" value="Metal-dependent hydrolases"/>
    <property type="match status" value="1"/>
</dbReference>
<keyword evidence="6 13" id="KW-0548">Nucleotidyltransferase</keyword>
<evidence type="ECO:0000313" key="14">
    <source>
        <dbReference type="Proteomes" id="UP000562464"/>
    </source>
</evidence>
<dbReference type="InterPro" id="IPR041931">
    <property type="entry name" value="DNA_pol3_alpha_thumb_dom"/>
</dbReference>